<keyword evidence="2" id="KW-1185">Reference proteome</keyword>
<protein>
    <submittedName>
        <fullName evidence="1">SIR2 family protein</fullName>
    </submittedName>
</protein>
<dbReference type="RefSeq" id="WP_272775139.1">
    <property type="nucleotide sequence ID" value="NZ_JAQQLI010000001.1"/>
</dbReference>
<evidence type="ECO:0000313" key="2">
    <source>
        <dbReference type="Proteomes" id="UP001165652"/>
    </source>
</evidence>
<dbReference type="SUPFAM" id="SSF52467">
    <property type="entry name" value="DHS-like NAD/FAD-binding domain"/>
    <property type="match status" value="1"/>
</dbReference>
<gene>
    <name evidence="1" type="ORF">PQJ73_01245</name>
</gene>
<reference evidence="1" key="1">
    <citation type="journal article" date="2023" name="Microbiol Resour">
        <title>Genome Sequences of Rhodoplanes serenus and Two Thermotolerant Strains, Rhodoplanes tepidamans and 'Rhodoplanes cryptolactis,' Further Refine the Genus.</title>
        <authorList>
            <person name="Rayyan A.A."/>
            <person name="Kyndt J.A."/>
        </authorList>
    </citation>
    <scope>NUCLEOTIDE SEQUENCE</scope>
    <source>
        <strain evidence="1">DSM 9987</strain>
    </source>
</reference>
<reference evidence="1" key="2">
    <citation type="submission" date="2023-02" db="EMBL/GenBank/DDBJ databases">
        <authorList>
            <person name="Rayyan A."/>
            <person name="Meyer T."/>
            <person name="Kyndt J.A."/>
        </authorList>
    </citation>
    <scope>NUCLEOTIDE SEQUENCE</scope>
    <source>
        <strain evidence="1">DSM 9987</strain>
    </source>
</reference>
<sequence length="810" mass="93218">MTLDELISMALDGRSILFVGSGFTIGAVNENNRAVPNVDSLLKYFNASELGKPFKDYRTAAERYMRDGRFGAARAYAELKREFSVKSYASFHKSVISLPWKRIYTTNYDDLIEKCLNSAGKPFRSLNAAKDADPYERDKVSVVHLNGNFSEMGCLDFDSLIRLTESSYIAERFSQRPYFASFRNELRTSGAVVFVGYSMADIDVAKLLKDVREVEEKTVLVIGPAADEEEIYSLSKYGLVAPIGVEKFAKEIEKQKLTHQPVLTKKNYYCLRKFTIQPNPFDRITDRDRYDLYVYGVFKPQLHLLQDSEASGSVYSVERDGVRSFLGKISKKPAIGYVHGDLASGKSVFVQQLCCELDRTNFDVWLVEKVSEFLLEEIESVLLNSTKNIIIIFDNYELYISEIRYILEQYKTDVSLLLSSSTHLHELNRATVSRANSRSIAEHEYNINTLSNAEIAGLSRALLTGELRGAFKVNATVVDIENIVVTRCRRMMRDVLLYLLDSKYIENRIRQVFNSAEMDTQGRRFILICCIIKLLQANLTLGEMEDAFLSGEPFYSGFFRRNEIKAIMRFDEFGHLSLSPAMAQYYTTRLFDPNEVRDALLRVAKRSYELSSHRVYDSLYRACMQHGRIKELFSPSSVDDEIIGFYDQVKNMNFFRQNPYFWLQYAIARWHKRERDLTDSCIKLAREAGERIAGFKAFQIDHFESVVRLEYLMDNGLTPKYRGDVEYAVKILETQIDDEKTKYYPLRLCVTLERFVSEVISNLSRNDKKFISDAILRVSRVVETSDKKDDYPQEAGTAIERLAKAARLLR</sequence>
<evidence type="ECO:0000313" key="1">
    <source>
        <dbReference type="EMBL" id="MDC7784295.1"/>
    </source>
</evidence>
<proteinExistence type="predicted"/>
<name>A0ABT5J5H7_RHOTP</name>
<dbReference type="InterPro" id="IPR029035">
    <property type="entry name" value="DHS-like_NAD/FAD-binding_dom"/>
</dbReference>
<accession>A0ABT5J5H7</accession>
<organism evidence="1 2">
    <name type="scientific">Rhodoplanes tepidamans</name>
    <name type="common">Rhodoplanes cryptolactis</name>
    <dbReference type="NCBI Taxonomy" id="200616"/>
    <lineage>
        <taxon>Bacteria</taxon>
        <taxon>Pseudomonadati</taxon>
        <taxon>Pseudomonadota</taxon>
        <taxon>Alphaproteobacteria</taxon>
        <taxon>Hyphomicrobiales</taxon>
        <taxon>Nitrobacteraceae</taxon>
        <taxon>Rhodoplanes</taxon>
    </lineage>
</organism>
<dbReference type="Proteomes" id="UP001165652">
    <property type="component" value="Unassembled WGS sequence"/>
</dbReference>
<dbReference type="Pfam" id="PF13289">
    <property type="entry name" value="SIR2_2"/>
    <property type="match status" value="1"/>
</dbReference>
<dbReference type="EMBL" id="JAQQLI010000001">
    <property type="protein sequence ID" value="MDC7784295.1"/>
    <property type="molecule type" value="Genomic_DNA"/>
</dbReference>
<comment type="caution">
    <text evidence="1">The sequence shown here is derived from an EMBL/GenBank/DDBJ whole genome shotgun (WGS) entry which is preliminary data.</text>
</comment>